<evidence type="ECO:0000313" key="2">
    <source>
        <dbReference type="Proteomes" id="UP000799324"/>
    </source>
</evidence>
<organism evidence="1 2">
    <name type="scientific">Lophiostoma macrostomum CBS 122681</name>
    <dbReference type="NCBI Taxonomy" id="1314788"/>
    <lineage>
        <taxon>Eukaryota</taxon>
        <taxon>Fungi</taxon>
        <taxon>Dikarya</taxon>
        <taxon>Ascomycota</taxon>
        <taxon>Pezizomycotina</taxon>
        <taxon>Dothideomycetes</taxon>
        <taxon>Pleosporomycetidae</taxon>
        <taxon>Pleosporales</taxon>
        <taxon>Lophiostomataceae</taxon>
        <taxon>Lophiostoma</taxon>
    </lineage>
</organism>
<keyword evidence="2" id="KW-1185">Reference proteome</keyword>
<dbReference type="Proteomes" id="UP000799324">
    <property type="component" value="Unassembled WGS sequence"/>
</dbReference>
<dbReference type="InterPro" id="IPR038883">
    <property type="entry name" value="AN11006-like"/>
</dbReference>
<reference evidence="1" key="1">
    <citation type="journal article" date="2020" name="Stud. Mycol.">
        <title>101 Dothideomycetes genomes: a test case for predicting lifestyles and emergence of pathogens.</title>
        <authorList>
            <person name="Haridas S."/>
            <person name="Albert R."/>
            <person name="Binder M."/>
            <person name="Bloem J."/>
            <person name="Labutti K."/>
            <person name="Salamov A."/>
            <person name="Andreopoulos B."/>
            <person name="Baker S."/>
            <person name="Barry K."/>
            <person name="Bills G."/>
            <person name="Bluhm B."/>
            <person name="Cannon C."/>
            <person name="Castanera R."/>
            <person name="Culley D."/>
            <person name="Daum C."/>
            <person name="Ezra D."/>
            <person name="Gonzalez J."/>
            <person name="Henrissat B."/>
            <person name="Kuo A."/>
            <person name="Liang C."/>
            <person name="Lipzen A."/>
            <person name="Lutzoni F."/>
            <person name="Magnuson J."/>
            <person name="Mondo S."/>
            <person name="Nolan M."/>
            <person name="Ohm R."/>
            <person name="Pangilinan J."/>
            <person name="Park H.-J."/>
            <person name="Ramirez L."/>
            <person name="Alfaro M."/>
            <person name="Sun H."/>
            <person name="Tritt A."/>
            <person name="Yoshinaga Y."/>
            <person name="Zwiers L.-H."/>
            <person name="Turgeon B."/>
            <person name="Goodwin S."/>
            <person name="Spatafora J."/>
            <person name="Crous P."/>
            <person name="Grigoriev I."/>
        </authorList>
    </citation>
    <scope>NUCLEOTIDE SEQUENCE</scope>
    <source>
        <strain evidence="1">CBS 122681</strain>
    </source>
</reference>
<protein>
    <submittedName>
        <fullName evidence="1">Uncharacterized protein</fullName>
    </submittedName>
</protein>
<proteinExistence type="predicted"/>
<sequence>MHPRDEKWLYRAIQLDQKTWKTRSFPASRIFAFRLVCRQMTSETAELNEQSYLHNVFVFNDRSELSYFVATLPMGCDSLIRKIYIPFLIKHTVTDGWTNNPIRNMLPNSGPMIVVPERRGSQSRILWRLAEITSTMYEGIKVKYRSKAKVLQILNSLITYYAPSVEIQGFQGALHTIENFQRFTTHERPPGASVTQHPSCSQFCARNLIRTVNMTSGAVTNMQITALNTTCSRLLQIPQELRNEIYKHVLSGYVISVELKSRATHEDYTTTKLHLCLASVPTALDTLSGASQNPDYRPLVSAMFDFRHTCSQIANETADMEHYALMAYRRNVFSFKRPEPLFEFAAQLTRVQRTAITDIFLPEIKELYTGEYVRALHSAAGTRARSSRSGLPEPFRPIREFFPSLKRMYVAPCEEDKFMDTEHKDYLMGWPYMAEYLGLGSSSGAALEIRFLDLYSTSDWSGGDVHMVMPSEE</sequence>
<dbReference type="PANTHER" id="PTHR42085">
    <property type="entry name" value="F-BOX DOMAIN-CONTAINING PROTEIN"/>
    <property type="match status" value="1"/>
</dbReference>
<dbReference type="PANTHER" id="PTHR42085:SF1">
    <property type="entry name" value="F-BOX DOMAIN-CONTAINING PROTEIN"/>
    <property type="match status" value="1"/>
</dbReference>
<name>A0A6A6TIL7_9PLEO</name>
<dbReference type="AlphaFoldDB" id="A0A6A6TIL7"/>
<gene>
    <name evidence="1" type="ORF">K491DRAFT_675252</name>
</gene>
<evidence type="ECO:0000313" key="1">
    <source>
        <dbReference type="EMBL" id="KAF2659730.1"/>
    </source>
</evidence>
<dbReference type="EMBL" id="MU004304">
    <property type="protein sequence ID" value="KAF2659730.1"/>
    <property type="molecule type" value="Genomic_DNA"/>
</dbReference>
<accession>A0A6A6TIL7</accession>